<dbReference type="OrthoDB" id="7312911at2"/>
<dbReference type="InterPro" id="IPR046358">
    <property type="entry name" value="Flagellin_C"/>
</dbReference>
<evidence type="ECO:0000259" key="1">
    <source>
        <dbReference type="Pfam" id="PF00700"/>
    </source>
</evidence>
<dbReference type="SUPFAM" id="SSF64518">
    <property type="entry name" value="Phase 1 flagellin"/>
    <property type="match status" value="1"/>
</dbReference>
<dbReference type="Gene3D" id="1.20.1330.10">
    <property type="entry name" value="f41 fragment of flagellin, N-terminal domain"/>
    <property type="match status" value="1"/>
</dbReference>
<proteinExistence type="predicted"/>
<dbReference type="Proteomes" id="UP000239504">
    <property type="component" value="Unassembled WGS sequence"/>
</dbReference>
<keyword evidence="3" id="KW-1185">Reference proteome</keyword>
<evidence type="ECO:0000313" key="3">
    <source>
        <dbReference type="Proteomes" id="UP000239504"/>
    </source>
</evidence>
<dbReference type="RefSeq" id="WP_104831651.1">
    <property type="nucleotide sequence ID" value="NZ_PJCH01000015.1"/>
</dbReference>
<dbReference type="Pfam" id="PF00700">
    <property type="entry name" value="Flagellin_C"/>
    <property type="match status" value="1"/>
</dbReference>
<gene>
    <name evidence="2" type="ORF">CW354_19100</name>
</gene>
<organism evidence="2 3">
    <name type="scientific">Hyphococcus luteus</name>
    <dbReference type="NCBI Taxonomy" id="2058213"/>
    <lineage>
        <taxon>Bacteria</taxon>
        <taxon>Pseudomonadati</taxon>
        <taxon>Pseudomonadota</taxon>
        <taxon>Alphaproteobacteria</taxon>
        <taxon>Parvularculales</taxon>
        <taxon>Parvularculaceae</taxon>
        <taxon>Hyphococcus</taxon>
    </lineage>
</organism>
<comment type="caution">
    <text evidence="2">The sequence shown here is derived from an EMBL/GenBank/DDBJ whole genome shotgun (WGS) entry which is preliminary data.</text>
</comment>
<evidence type="ECO:0000313" key="2">
    <source>
        <dbReference type="EMBL" id="PQA86439.1"/>
    </source>
</evidence>
<dbReference type="AlphaFoldDB" id="A0A2S7K1Q6"/>
<protein>
    <recommendedName>
        <fullName evidence="1">Flagellin C-terminal domain-containing protein</fullName>
    </recommendedName>
</protein>
<name>A0A2S7K1Q6_9PROT</name>
<reference evidence="2 3" key="1">
    <citation type="submission" date="2017-12" db="EMBL/GenBank/DDBJ databases">
        <authorList>
            <person name="Hurst M.R.H."/>
        </authorList>
    </citation>
    <scope>NUCLEOTIDE SEQUENCE [LARGE SCALE GENOMIC DNA]</scope>
    <source>
        <strain evidence="2 3">SY-3-19</strain>
    </source>
</reference>
<dbReference type="EMBL" id="PJCH01000015">
    <property type="protein sequence ID" value="PQA86439.1"/>
    <property type="molecule type" value="Genomic_DNA"/>
</dbReference>
<sequence length="333" mass="35186">MSSYGFPTLLQYSRLTGAAADLKSKAAQARTETVTWRIADMKGELGARIGDVHLLDKAIGDVRARQDAAARVLGRTQTMQLALTNATEGLESIGAGLLDAIGQNNEPSIAINAEKAELQLEAAISAFNSRYEGRGLFSGDATNQPALADAETLLNDVRAIFTGAADNAQLQTDLDAYFNAPGGGFETNIYTGGAGNAARTEIADGELVDYSAKADEQPVRDLLRNLAAAVVANEQTGFAGREEALSTAAGGLIQSANDIVGVRARIGAAEERIAAADERLEAEATALSATYNEHTARDPEEAATRLKQYEAQLDAAYLMTSRISLLSLSNYLR</sequence>
<accession>A0A2S7K1Q6</accession>
<feature type="domain" description="Flagellin C-terminal" evidence="1">
    <location>
        <begin position="256"/>
        <end position="332"/>
    </location>
</feature>